<dbReference type="RefSeq" id="WP_207545155.1">
    <property type="nucleotide sequence ID" value="NZ_FOYM01000011.1"/>
</dbReference>
<dbReference type="InterPro" id="IPR010921">
    <property type="entry name" value="Trp_repressor/repl_initiator"/>
</dbReference>
<dbReference type="GO" id="GO:0006313">
    <property type="term" value="P:DNA transposition"/>
    <property type="evidence" value="ECO:0007669"/>
    <property type="project" value="InterPro"/>
</dbReference>
<reference evidence="2" key="1">
    <citation type="submission" date="2016-10" db="EMBL/GenBank/DDBJ databases">
        <authorList>
            <person name="Varghese N."/>
            <person name="Submissions S."/>
        </authorList>
    </citation>
    <scope>NUCLEOTIDE SEQUENCE [LARGE SCALE GENOMIC DNA]</scope>
    <source>
        <strain evidence="2">DSM 3669</strain>
    </source>
</reference>
<organism evidence="1 2">
    <name type="scientific">Desulfoscipio geothermicus DSM 3669</name>
    <dbReference type="NCBI Taxonomy" id="1121426"/>
    <lineage>
        <taxon>Bacteria</taxon>
        <taxon>Bacillati</taxon>
        <taxon>Bacillota</taxon>
        <taxon>Clostridia</taxon>
        <taxon>Eubacteriales</taxon>
        <taxon>Desulfallaceae</taxon>
        <taxon>Desulfoscipio</taxon>
    </lineage>
</organism>
<proteinExistence type="predicted"/>
<dbReference type="InterPro" id="IPR036388">
    <property type="entry name" value="WH-like_DNA-bd_sf"/>
</dbReference>
<name>A0A1I6DIS9_9FIRM</name>
<dbReference type="STRING" id="39060.SAMN05660706_111114"/>
<accession>A0A1I6DIS9</accession>
<dbReference type="Gene3D" id="1.10.10.10">
    <property type="entry name" value="Winged helix-like DNA-binding domain superfamily/Winged helix DNA-binding domain"/>
    <property type="match status" value="1"/>
</dbReference>
<dbReference type="AlphaFoldDB" id="A0A1I6DIS9"/>
<dbReference type="EMBL" id="FOYM01000011">
    <property type="protein sequence ID" value="SFR05288.1"/>
    <property type="molecule type" value="Genomic_DNA"/>
</dbReference>
<keyword evidence="2" id="KW-1185">Reference proteome</keyword>
<dbReference type="GO" id="GO:0043565">
    <property type="term" value="F:sequence-specific DNA binding"/>
    <property type="evidence" value="ECO:0007669"/>
    <property type="project" value="InterPro"/>
</dbReference>
<dbReference type="Proteomes" id="UP000199584">
    <property type="component" value="Unassembled WGS sequence"/>
</dbReference>
<dbReference type="Pfam" id="PF01527">
    <property type="entry name" value="HTH_Tnp_1"/>
    <property type="match status" value="1"/>
</dbReference>
<sequence length="89" mass="10417">MSVRKKYPAGFKTKIVLEILKEEKSLSQISSEYGIHTTQLNRWKKQALEGLPQLFTDERKSLDTIRTGYEKQIQDLYAEVGRLTTQLNW</sequence>
<evidence type="ECO:0000313" key="1">
    <source>
        <dbReference type="EMBL" id="SFR05288.1"/>
    </source>
</evidence>
<dbReference type="InterPro" id="IPR002514">
    <property type="entry name" value="Transposase_8"/>
</dbReference>
<evidence type="ECO:0000313" key="2">
    <source>
        <dbReference type="Proteomes" id="UP000199584"/>
    </source>
</evidence>
<dbReference type="GO" id="GO:0004803">
    <property type="term" value="F:transposase activity"/>
    <property type="evidence" value="ECO:0007669"/>
    <property type="project" value="InterPro"/>
</dbReference>
<gene>
    <name evidence="1" type="ORF">SAMN05660706_111114</name>
</gene>
<dbReference type="SUPFAM" id="SSF48295">
    <property type="entry name" value="TrpR-like"/>
    <property type="match status" value="1"/>
</dbReference>
<protein>
    <submittedName>
        <fullName evidence="1">Transposase</fullName>
    </submittedName>
</protein>